<feature type="region of interest" description="Disordered" evidence="1">
    <location>
        <begin position="68"/>
        <end position="94"/>
    </location>
</feature>
<dbReference type="Proteomes" id="UP000375525">
    <property type="component" value="Unassembled WGS sequence"/>
</dbReference>
<gene>
    <name evidence="3" type="primary">pinR</name>
    <name evidence="3" type="ORF">PS880_05899</name>
</gene>
<feature type="domain" description="Resolvase/invertase-type recombinase catalytic" evidence="2">
    <location>
        <begin position="1"/>
        <end position="30"/>
    </location>
</feature>
<dbReference type="Pfam" id="PF02796">
    <property type="entry name" value="HTH_7"/>
    <property type="match status" value="1"/>
</dbReference>
<evidence type="ECO:0000259" key="2">
    <source>
        <dbReference type="PROSITE" id="PS51736"/>
    </source>
</evidence>
<feature type="compositionally biased region" description="Polar residues" evidence="1">
    <location>
        <begin position="84"/>
        <end position="94"/>
    </location>
</feature>
<dbReference type="InterPro" id="IPR006120">
    <property type="entry name" value="Resolvase_HTH_dom"/>
</dbReference>
<organism evidence="3 4">
    <name type="scientific">Pseudomonas fluorescens</name>
    <dbReference type="NCBI Taxonomy" id="294"/>
    <lineage>
        <taxon>Bacteria</taxon>
        <taxon>Pseudomonadati</taxon>
        <taxon>Pseudomonadota</taxon>
        <taxon>Gammaproteobacteria</taxon>
        <taxon>Pseudomonadales</taxon>
        <taxon>Pseudomonadaceae</taxon>
        <taxon>Pseudomonas</taxon>
    </lineage>
</organism>
<evidence type="ECO:0000313" key="4">
    <source>
        <dbReference type="Proteomes" id="UP000375525"/>
    </source>
</evidence>
<sequence>MGILAAVAEFERDLLIERNNAGSIRARAAGTRIGRPQALSAKRQADVLAQLATGTSVSKLAKEHNISRQTNIRLRDKSRPDDQPNLNNLFRLSV</sequence>
<dbReference type="EMBL" id="CABVIH010000042">
    <property type="protein sequence ID" value="VVP58258.1"/>
    <property type="molecule type" value="Genomic_DNA"/>
</dbReference>
<dbReference type="PROSITE" id="PS51736">
    <property type="entry name" value="RECOMBINASES_3"/>
    <property type="match status" value="1"/>
</dbReference>
<name>A0A5E7Q9A7_PSEFL</name>
<dbReference type="GO" id="GO:0000150">
    <property type="term" value="F:DNA strand exchange activity"/>
    <property type="evidence" value="ECO:0007669"/>
    <property type="project" value="InterPro"/>
</dbReference>
<evidence type="ECO:0000256" key="1">
    <source>
        <dbReference type="SAM" id="MobiDB-lite"/>
    </source>
</evidence>
<proteinExistence type="predicted"/>
<accession>A0A5E7Q9A7</accession>
<dbReference type="Gene3D" id="6.10.250.10">
    <property type="match status" value="1"/>
</dbReference>
<reference evidence="3 4" key="1">
    <citation type="submission" date="2019-09" db="EMBL/GenBank/DDBJ databases">
        <authorList>
            <person name="Chandra G."/>
            <person name="Truman W A."/>
        </authorList>
    </citation>
    <scope>NUCLEOTIDE SEQUENCE [LARGE SCALE GENOMIC DNA]</scope>
    <source>
        <strain evidence="3">PS880</strain>
    </source>
</reference>
<dbReference type="GO" id="GO:0003677">
    <property type="term" value="F:DNA binding"/>
    <property type="evidence" value="ECO:0007669"/>
    <property type="project" value="InterPro"/>
</dbReference>
<dbReference type="EC" id="3.1.22.-" evidence="3"/>
<dbReference type="InterPro" id="IPR006119">
    <property type="entry name" value="Resolv_N"/>
</dbReference>
<feature type="compositionally biased region" description="Basic and acidic residues" evidence="1">
    <location>
        <begin position="73"/>
        <end position="82"/>
    </location>
</feature>
<evidence type="ECO:0000313" key="3">
    <source>
        <dbReference type="EMBL" id="VVP58258.1"/>
    </source>
</evidence>
<dbReference type="AlphaFoldDB" id="A0A5E7Q9A7"/>
<keyword evidence="3" id="KW-0378">Hydrolase</keyword>
<protein>
    <submittedName>
        <fullName evidence="3">Serine recombinase PinR</fullName>
        <ecNumber evidence="3">3.1.22.-</ecNumber>
    </submittedName>
</protein>
<dbReference type="GO" id="GO:0016787">
    <property type="term" value="F:hydrolase activity"/>
    <property type="evidence" value="ECO:0007669"/>
    <property type="project" value="UniProtKB-KW"/>
</dbReference>